<dbReference type="InterPro" id="IPR043017">
    <property type="entry name" value="WIYLD_dom_sf"/>
</dbReference>
<dbReference type="AlphaFoldDB" id="A0A1J3ESL6"/>
<sequence length="271" mass="30923">MAPRGRKRKAGLRREDAARDNMREYGFDERVINESIKGLVKLYGEDGWKLIEDGGYDALFTICLERQEEQNRLVAVEQNEEMAEEEQEEELVVEQNEEMALEQNEEVPVEQIEEMAVQQIEKIAEAEQELAQEEETHDHVPHEQEQNVEDGRDQVGSNSASLVRCGAETRTQTCLTDDVSITTEVVLDSSPPGVQSRVTSPGYALHSVESARNSRCGWLSSEEETDPDEDSDSDDDEMIQLTPEPLCEELEELLRKVRGENTRKRPSRWDN</sequence>
<dbReference type="PANTHER" id="PTHR34271">
    <property type="entry name" value="NUCLEOLAR HISTONE METHYLTRANSFERASE-RELATED PROTEIN"/>
    <property type="match status" value="1"/>
</dbReference>
<organism evidence="3">
    <name type="scientific">Noccaea caerulescens</name>
    <name type="common">Alpine penny-cress</name>
    <name type="synonym">Thlaspi caerulescens</name>
    <dbReference type="NCBI Taxonomy" id="107243"/>
    <lineage>
        <taxon>Eukaryota</taxon>
        <taxon>Viridiplantae</taxon>
        <taxon>Streptophyta</taxon>
        <taxon>Embryophyta</taxon>
        <taxon>Tracheophyta</taxon>
        <taxon>Spermatophyta</taxon>
        <taxon>Magnoliopsida</taxon>
        <taxon>eudicotyledons</taxon>
        <taxon>Gunneridae</taxon>
        <taxon>Pentapetalae</taxon>
        <taxon>rosids</taxon>
        <taxon>malvids</taxon>
        <taxon>Brassicales</taxon>
        <taxon>Brassicaceae</taxon>
        <taxon>Coluteocarpeae</taxon>
        <taxon>Noccaea</taxon>
    </lineage>
</organism>
<evidence type="ECO:0000256" key="1">
    <source>
        <dbReference type="SAM" id="MobiDB-lite"/>
    </source>
</evidence>
<dbReference type="Pfam" id="PF10440">
    <property type="entry name" value="WIYLD"/>
    <property type="match status" value="1"/>
</dbReference>
<dbReference type="InterPro" id="IPR018848">
    <property type="entry name" value="WIYLD_domain"/>
</dbReference>
<gene>
    <name evidence="3" type="ORF">LC_TR18282_c0_g1_i1_g.61804</name>
</gene>
<feature type="region of interest" description="Disordered" evidence="1">
    <location>
        <begin position="128"/>
        <end position="159"/>
    </location>
</feature>
<dbReference type="EMBL" id="GEVK01017814">
    <property type="protein sequence ID" value="JAU35018.1"/>
    <property type="molecule type" value="Transcribed_RNA"/>
</dbReference>
<dbReference type="Gene3D" id="1.10.8.850">
    <property type="entry name" value="Histone-lysine N methyltransferase , C-terminal domain-like"/>
    <property type="match status" value="1"/>
</dbReference>
<protein>
    <recommendedName>
        <fullName evidence="2">WIYLD domain-containing protein</fullName>
    </recommendedName>
</protein>
<evidence type="ECO:0000259" key="2">
    <source>
        <dbReference type="Pfam" id="PF10440"/>
    </source>
</evidence>
<dbReference type="PANTHER" id="PTHR34271:SF1">
    <property type="entry name" value="NUCLEOLAR HISTONE METHYLTRANSFERASE-RELATED PROTEIN"/>
    <property type="match status" value="1"/>
</dbReference>
<name>A0A1J3ESL6_NOCCA</name>
<evidence type="ECO:0000313" key="3">
    <source>
        <dbReference type="EMBL" id="JAU35018.1"/>
    </source>
</evidence>
<feature type="compositionally biased region" description="Acidic residues" evidence="1">
    <location>
        <begin position="221"/>
        <end position="238"/>
    </location>
</feature>
<proteinExistence type="predicted"/>
<reference evidence="3" key="1">
    <citation type="submission" date="2016-07" db="EMBL/GenBank/DDBJ databases">
        <title>De novo transcriptome assembly of four accessions of the metal hyperaccumulator plant Noccaea caerulescens.</title>
        <authorList>
            <person name="Blande D."/>
            <person name="Halimaa P."/>
            <person name="Tervahauta A.I."/>
            <person name="Aarts M.G."/>
            <person name="Karenlampi S.O."/>
        </authorList>
    </citation>
    <scope>NUCLEOTIDE SEQUENCE</scope>
</reference>
<feature type="region of interest" description="Disordered" evidence="1">
    <location>
        <begin position="186"/>
        <end position="241"/>
    </location>
</feature>
<feature type="domain" description="WIYLD" evidence="2">
    <location>
        <begin position="9"/>
        <end position="69"/>
    </location>
</feature>
<feature type="compositionally biased region" description="Basic and acidic residues" evidence="1">
    <location>
        <begin position="134"/>
        <end position="153"/>
    </location>
</feature>
<accession>A0A1J3ESL6</accession>